<feature type="DNA-binding region" description="OmpR/PhoB-type" evidence="8">
    <location>
        <begin position="132"/>
        <end position="231"/>
    </location>
</feature>
<dbReference type="PROSITE" id="PS51755">
    <property type="entry name" value="OMPR_PHOB"/>
    <property type="match status" value="1"/>
</dbReference>
<dbReference type="InterPro" id="IPR036388">
    <property type="entry name" value="WH-like_DNA-bd_sf"/>
</dbReference>
<evidence type="ECO:0000259" key="10">
    <source>
        <dbReference type="PROSITE" id="PS51755"/>
    </source>
</evidence>
<dbReference type="AlphaFoldDB" id="A0A927H0P7"/>
<dbReference type="SUPFAM" id="SSF52172">
    <property type="entry name" value="CheY-like"/>
    <property type="match status" value="1"/>
</dbReference>
<dbReference type="InterPro" id="IPR001789">
    <property type="entry name" value="Sig_transdc_resp-reg_receiver"/>
</dbReference>
<feature type="domain" description="OmpR/PhoB-type" evidence="10">
    <location>
        <begin position="132"/>
        <end position="231"/>
    </location>
</feature>
<evidence type="ECO:0000259" key="9">
    <source>
        <dbReference type="PROSITE" id="PS50110"/>
    </source>
</evidence>
<dbReference type="CDD" id="cd00383">
    <property type="entry name" value="trans_reg_C"/>
    <property type="match status" value="1"/>
</dbReference>
<dbReference type="SMART" id="SM00862">
    <property type="entry name" value="Trans_reg_C"/>
    <property type="match status" value="1"/>
</dbReference>
<sequence length="238" mass="26957">MSRTILIADDEAEIRELLSLYLEADGLRVLEASDGAEAVRMLGEHEVALLLLDIMMPNMDGLRTLKEIRKTHNIPVILLSAKSHDNDKILGLGLGADDYIAKPFNPLEVTARIQAQLRRYYKLGQAPEHSEPSVLTAGDLQLDPSSCTVSKHGALLPLTSLEYKMVELMMRHPGKVFTKKQLFESIWDDFYFGDDNTIMVHISKIREKLEDDPRNPAYIITVRGIGYKFEKRIARHET</sequence>
<dbReference type="EMBL" id="JACXJA010000024">
    <property type="protein sequence ID" value="MBD2863915.1"/>
    <property type="molecule type" value="Genomic_DNA"/>
</dbReference>
<dbReference type="Pfam" id="PF00486">
    <property type="entry name" value="Trans_reg_C"/>
    <property type="match status" value="1"/>
</dbReference>
<dbReference type="InterPro" id="IPR011006">
    <property type="entry name" value="CheY-like_superfamily"/>
</dbReference>
<dbReference type="SMART" id="SM00448">
    <property type="entry name" value="REC"/>
    <property type="match status" value="1"/>
</dbReference>
<name>A0A927H0P7_9BACL</name>
<dbReference type="Proteomes" id="UP000639396">
    <property type="component" value="Unassembled WGS sequence"/>
</dbReference>
<dbReference type="Pfam" id="PF00072">
    <property type="entry name" value="Response_reg"/>
    <property type="match status" value="1"/>
</dbReference>
<keyword evidence="3" id="KW-0902">Two-component regulatory system</keyword>
<dbReference type="GO" id="GO:0005829">
    <property type="term" value="C:cytosol"/>
    <property type="evidence" value="ECO:0007669"/>
    <property type="project" value="TreeGrafter"/>
</dbReference>
<keyword evidence="12" id="KW-1185">Reference proteome</keyword>
<evidence type="ECO:0000256" key="8">
    <source>
        <dbReference type="PROSITE-ProRule" id="PRU01091"/>
    </source>
</evidence>
<keyword evidence="2 7" id="KW-0597">Phosphoprotein</keyword>
<comment type="subcellular location">
    <subcellularLocation>
        <location evidence="1">Cytoplasm</location>
    </subcellularLocation>
</comment>
<gene>
    <name evidence="11" type="ORF">IDH45_18150</name>
</gene>
<dbReference type="PANTHER" id="PTHR48111">
    <property type="entry name" value="REGULATOR OF RPOS"/>
    <property type="match status" value="1"/>
</dbReference>
<evidence type="ECO:0000256" key="3">
    <source>
        <dbReference type="ARBA" id="ARBA00023012"/>
    </source>
</evidence>
<evidence type="ECO:0000313" key="11">
    <source>
        <dbReference type="EMBL" id="MBD2863915.1"/>
    </source>
</evidence>
<evidence type="ECO:0000256" key="2">
    <source>
        <dbReference type="ARBA" id="ARBA00022553"/>
    </source>
</evidence>
<dbReference type="InterPro" id="IPR001867">
    <property type="entry name" value="OmpR/PhoB-type_DNA-bd"/>
</dbReference>
<dbReference type="GO" id="GO:0000976">
    <property type="term" value="F:transcription cis-regulatory region binding"/>
    <property type="evidence" value="ECO:0007669"/>
    <property type="project" value="TreeGrafter"/>
</dbReference>
<dbReference type="FunFam" id="3.40.50.2300:FF:000001">
    <property type="entry name" value="DNA-binding response regulator PhoB"/>
    <property type="match status" value="1"/>
</dbReference>
<evidence type="ECO:0000313" key="12">
    <source>
        <dbReference type="Proteomes" id="UP000639396"/>
    </source>
</evidence>
<evidence type="ECO:0000256" key="1">
    <source>
        <dbReference type="ARBA" id="ARBA00004496"/>
    </source>
</evidence>
<dbReference type="InterPro" id="IPR039420">
    <property type="entry name" value="WalR-like"/>
</dbReference>
<organism evidence="11 12">
    <name type="scientific">Paenibacillus oceani</name>
    <dbReference type="NCBI Taxonomy" id="2772510"/>
    <lineage>
        <taxon>Bacteria</taxon>
        <taxon>Bacillati</taxon>
        <taxon>Bacillota</taxon>
        <taxon>Bacilli</taxon>
        <taxon>Bacillales</taxon>
        <taxon>Paenibacillaceae</taxon>
        <taxon>Paenibacillus</taxon>
    </lineage>
</organism>
<evidence type="ECO:0000256" key="6">
    <source>
        <dbReference type="ARBA" id="ARBA00023163"/>
    </source>
</evidence>
<dbReference type="RefSeq" id="WP_190929544.1">
    <property type="nucleotide sequence ID" value="NZ_JACXJA010000024.1"/>
</dbReference>
<dbReference type="GO" id="GO:0032993">
    <property type="term" value="C:protein-DNA complex"/>
    <property type="evidence" value="ECO:0007669"/>
    <property type="project" value="TreeGrafter"/>
</dbReference>
<reference evidence="11" key="1">
    <citation type="submission" date="2020-09" db="EMBL/GenBank/DDBJ databases">
        <title>A novel bacterium of genus Paenibacillus, isolated from South China Sea.</title>
        <authorList>
            <person name="Huang H."/>
            <person name="Mo K."/>
            <person name="Hu Y."/>
        </authorList>
    </citation>
    <scope>NUCLEOTIDE SEQUENCE</scope>
    <source>
        <strain evidence="11">IB182363</strain>
    </source>
</reference>
<evidence type="ECO:0000256" key="5">
    <source>
        <dbReference type="ARBA" id="ARBA00023125"/>
    </source>
</evidence>
<protein>
    <submittedName>
        <fullName evidence="11">Response regulator transcription factor</fullName>
    </submittedName>
</protein>
<comment type="caution">
    <text evidence="11">The sequence shown here is derived from an EMBL/GenBank/DDBJ whole genome shotgun (WGS) entry which is preliminary data.</text>
</comment>
<dbReference type="FunFam" id="1.10.10.10:FF:000018">
    <property type="entry name" value="DNA-binding response regulator ResD"/>
    <property type="match status" value="1"/>
</dbReference>
<keyword evidence="5 8" id="KW-0238">DNA-binding</keyword>
<keyword evidence="6" id="KW-0804">Transcription</keyword>
<dbReference type="Gene3D" id="1.10.10.10">
    <property type="entry name" value="Winged helix-like DNA-binding domain superfamily/Winged helix DNA-binding domain"/>
    <property type="match status" value="1"/>
</dbReference>
<dbReference type="GO" id="GO:0000156">
    <property type="term" value="F:phosphorelay response regulator activity"/>
    <property type="evidence" value="ECO:0007669"/>
    <property type="project" value="TreeGrafter"/>
</dbReference>
<dbReference type="Gene3D" id="6.10.250.690">
    <property type="match status" value="1"/>
</dbReference>
<proteinExistence type="predicted"/>
<dbReference type="GO" id="GO:0006355">
    <property type="term" value="P:regulation of DNA-templated transcription"/>
    <property type="evidence" value="ECO:0007669"/>
    <property type="project" value="InterPro"/>
</dbReference>
<dbReference type="PANTHER" id="PTHR48111:SF2">
    <property type="entry name" value="RESPONSE REGULATOR SAER"/>
    <property type="match status" value="1"/>
</dbReference>
<dbReference type="Gene3D" id="3.40.50.2300">
    <property type="match status" value="1"/>
</dbReference>
<evidence type="ECO:0000256" key="7">
    <source>
        <dbReference type="PROSITE-ProRule" id="PRU00169"/>
    </source>
</evidence>
<accession>A0A927H0P7</accession>
<feature type="modified residue" description="4-aspartylphosphate" evidence="7">
    <location>
        <position position="53"/>
    </location>
</feature>
<dbReference type="PROSITE" id="PS50110">
    <property type="entry name" value="RESPONSE_REGULATORY"/>
    <property type="match status" value="1"/>
</dbReference>
<evidence type="ECO:0000256" key="4">
    <source>
        <dbReference type="ARBA" id="ARBA00023015"/>
    </source>
</evidence>
<keyword evidence="4" id="KW-0805">Transcription regulation</keyword>
<feature type="domain" description="Response regulatory" evidence="9">
    <location>
        <begin position="4"/>
        <end position="117"/>
    </location>
</feature>